<comment type="similarity">
    <text evidence="1">Belongs to the PP2C family.</text>
</comment>
<dbReference type="InterPro" id="IPR036457">
    <property type="entry name" value="PPM-type-like_dom_sf"/>
</dbReference>
<comment type="catalytic activity">
    <reaction evidence="1">
        <text>O-phospho-L-threonyl-[protein] + H2O = L-threonyl-[protein] + phosphate</text>
        <dbReference type="Rhea" id="RHEA:47004"/>
        <dbReference type="Rhea" id="RHEA-COMP:11060"/>
        <dbReference type="Rhea" id="RHEA-COMP:11605"/>
        <dbReference type="ChEBI" id="CHEBI:15377"/>
        <dbReference type="ChEBI" id="CHEBI:30013"/>
        <dbReference type="ChEBI" id="CHEBI:43474"/>
        <dbReference type="ChEBI" id="CHEBI:61977"/>
        <dbReference type="EC" id="3.1.3.16"/>
    </reaction>
</comment>
<dbReference type="AlphaFoldDB" id="A0A315AWT0"/>
<dbReference type="EC" id="3.1.3.16" evidence="1"/>
<keyword evidence="1" id="KW-0464">Manganese</keyword>
<dbReference type="SMART" id="SM00332">
    <property type="entry name" value="PP2Cc"/>
    <property type="match status" value="1"/>
</dbReference>
<comment type="cofactor">
    <cofactor evidence="1">
        <name>Mg(2+)</name>
        <dbReference type="ChEBI" id="CHEBI:18420"/>
    </cofactor>
</comment>
<dbReference type="PANTHER" id="PTHR12320">
    <property type="entry name" value="PROTEIN PHOSPHATASE 2C"/>
    <property type="match status" value="1"/>
</dbReference>
<comment type="catalytic activity">
    <reaction evidence="1">
        <text>O-phospho-L-seryl-[protein] + H2O = L-seryl-[protein] + phosphate</text>
        <dbReference type="Rhea" id="RHEA:20629"/>
        <dbReference type="Rhea" id="RHEA-COMP:9863"/>
        <dbReference type="Rhea" id="RHEA-COMP:11604"/>
        <dbReference type="ChEBI" id="CHEBI:15377"/>
        <dbReference type="ChEBI" id="CHEBI:29999"/>
        <dbReference type="ChEBI" id="CHEBI:43474"/>
        <dbReference type="ChEBI" id="CHEBI:83421"/>
        <dbReference type="EC" id="3.1.3.16"/>
    </reaction>
</comment>
<sequence>MMIANTKPAFGGYGYGYGYGGCQEFIKTTRHDKLGRKRKLNNPDLLQELGQNRRKIHNEKMTLVCGSCYLPKDNPNKPLGEDAHFMCQDSQIIGVADGVGGWAKIGVDAGEYARGLMNNAKKMAAANTAATVDPRNVLSQAYANNAGLQGSSTACILSLDKERGALHAVNVGDSGFMVFRDSKCWYKSPPQQRMFNCPYQLGNHVGGDRPEAALEFVVEAIVPGDIIVLGTDGLLDNIFASEIEDVLVAYRGSGRDCEELASAIANLALFNSLDKYSVSPFQMEAEKAGLKHAGGKIDDITVVVAQIVASSTSFTTPASLGFGFEQTNTKRKRED</sequence>
<feature type="domain" description="PPM-type phosphatase" evidence="2">
    <location>
        <begin position="67"/>
        <end position="307"/>
    </location>
</feature>
<dbReference type="OrthoDB" id="60843at2759"/>
<keyword evidence="1" id="KW-0479">Metal-binding</keyword>
<dbReference type="SMART" id="SM00331">
    <property type="entry name" value="PP2C_SIG"/>
    <property type="match status" value="1"/>
</dbReference>
<protein>
    <recommendedName>
        <fullName evidence="1">Protein phosphatase</fullName>
        <ecNumber evidence="1">3.1.3.16</ecNumber>
    </recommendedName>
</protein>
<dbReference type="InterPro" id="IPR001932">
    <property type="entry name" value="PPM-type_phosphatase-like_dom"/>
</dbReference>
<evidence type="ECO:0000313" key="4">
    <source>
        <dbReference type="Proteomes" id="UP000250321"/>
    </source>
</evidence>
<accession>A0A315AWT0</accession>
<dbReference type="EMBL" id="PJQY01000099">
    <property type="protein sequence ID" value="PQQ18696.1"/>
    <property type="molecule type" value="Genomic_DNA"/>
</dbReference>
<dbReference type="InterPro" id="IPR039123">
    <property type="entry name" value="PPTC7"/>
</dbReference>
<dbReference type="SUPFAM" id="SSF81606">
    <property type="entry name" value="PP2C-like"/>
    <property type="match status" value="1"/>
</dbReference>
<organism evidence="3 4">
    <name type="scientific">Prunus yedoensis var. nudiflora</name>
    <dbReference type="NCBI Taxonomy" id="2094558"/>
    <lineage>
        <taxon>Eukaryota</taxon>
        <taxon>Viridiplantae</taxon>
        <taxon>Streptophyta</taxon>
        <taxon>Embryophyta</taxon>
        <taxon>Tracheophyta</taxon>
        <taxon>Spermatophyta</taxon>
        <taxon>Magnoliopsida</taxon>
        <taxon>eudicotyledons</taxon>
        <taxon>Gunneridae</taxon>
        <taxon>Pentapetalae</taxon>
        <taxon>rosids</taxon>
        <taxon>fabids</taxon>
        <taxon>Rosales</taxon>
        <taxon>Rosaceae</taxon>
        <taxon>Amygdaloideae</taxon>
        <taxon>Amygdaleae</taxon>
        <taxon>Prunus</taxon>
    </lineage>
</organism>
<name>A0A315AWT0_PRUYE</name>
<comment type="caution">
    <text evidence="3">The sequence shown here is derived from an EMBL/GenBank/DDBJ whole genome shotgun (WGS) entry which is preliminary data.</text>
</comment>
<dbReference type="GO" id="GO:0046872">
    <property type="term" value="F:metal ion binding"/>
    <property type="evidence" value="ECO:0007669"/>
    <property type="project" value="UniProtKB-UniRule"/>
</dbReference>
<reference evidence="3 4" key="1">
    <citation type="submission" date="2018-02" db="EMBL/GenBank/DDBJ databases">
        <title>Draft genome of wild Prunus yedoensis var. nudiflora.</title>
        <authorList>
            <person name="Baek S."/>
            <person name="Kim J.-H."/>
            <person name="Choi K."/>
            <person name="Kim G.-B."/>
            <person name="Cho A."/>
            <person name="Jang H."/>
            <person name="Shin C.-H."/>
            <person name="Yu H.-J."/>
            <person name="Mun J.-H."/>
        </authorList>
    </citation>
    <scope>NUCLEOTIDE SEQUENCE [LARGE SCALE GENOMIC DNA]</scope>
    <source>
        <strain evidence="4">cv. Jeju island</strain>
        <tissue evidence="3">Leaf</tissue>
    </source>
</reference>
<proteinExistence type="inferred from homology"/>
<dbReference type="PROSITE" id="PS51746">
    <property type="entry name" value="PPM_2"/>
    <property type="match status" value="1"/>
</dbReference>
<keyword evidence="1" id="KW-0904">Protein phosphatase</keyword>
<gene>
    <name evidence="3" type="ORF">Pyn_30053</name>
</gene>
<evidence type="ECO:0000256" key="1">
    <source>
        <dbReference type="RuleBase" id="RU366020"/>
    </source>
</evidence>
<dbReference type="PANTHER" id="PTHR12320:SF81">
    <property type="entry name" value="PROTEIN PHOSPHATASE 2C 23-RELATED"/>
    <property type="match status" value="1"/>
</dbReference>
<keyword evidence="1" id="KW-0378">Hydrolase</keyword>
<dbReference type="Gene3D" id="3.60.40.10">
    <property type="entry name" value="PPM-type phosphatase domain"/>
    <property type="match status" value="1"/>
</dbReference>
<keyword evidence="1" id="KW-0460">Magnesium</keyword>
<dbReference type="STRING" id="2094558.A0A315AWT0"/>
<dbReference type="Pfam" id="PF07228">
    <property type="entry name" value="SpoIIE"/>
    <property type="match status" value="1"/>
</dbReference>
<comment type="cofactor">
    <cofactor evidence="1">
        <name>Mn(2+)</name>
        <dbReference type="ChEBI" id="CHEBI:29035"/>
    </cofactor>
</comment>
<dbReference type="GO" id="GO:0004722">
    <property type="term" value="F:protein serine/threonine phosphatase activity"/>
    <property type="evidence" value="ECO:0007669"/>
    <property type="project" value="UniProtKB-EC"/>
</dbReference>
<evidence type="ECO:0000313" key="3">
    <source>
        <dbReference type="EMBL" id="PQQ18696.1"/>
    </source>
</evidence>
<dbReference type="Proteomes" id="UP000250321">
    <property type="component" value="Unassembled WGS sequence"/>
</dbReference>
<evidence type="ECO:0000259" key="2">
    <source>
        <dbReference type="PROSITE" id="PS51746"/>
    </source>
</evidence>
<keyword evidence="4" id="KW-1185">Reference proteome</keyword>